<accession>A0A0V0HNZ9</accession>
<dbReference type="EMBL" id="GEDG01029618">
    <property type="protein sequence ID" value="JAP12427.1"/>
    <property type="molecule type" value="Transcribed_RNA"/>
</dbReference>
<sequence length="71" mass="7908">TLVFILIREITESVQNFPLKFGQSTQNWLTRSGTDPHPHPHPCHVDTGVAIRIGIGLHNPTRIGKGLYNPI</sequence>
<organism evidence="1">
    <name type="scientific">Solanum chacoense</name>
    <name type="common">Chaco potato</name>
    <dbReference type="NCBI Taxonomy" id="4108"/>
    <lineage>
        <taxon>Eukaryota</taxon>
        <taxon>Viridiplantae</taxon>
        <taxon>Streptophyta</taxon>
        <taxon>Embryophyta</taxon>
        <taxon>Tracheophyta</taxon>
        <taxon>Spermatophyta</taxon>
        <taxon>Magnoliopsida</taxon>
        <taxon>eudicotyledons</taxon>
        <taxon>Gunneridae</taxon>
        <taxon>Pentapetalae</taxon>
        <taxon>asterids</taxon>
        <taxon>lamiids</taxon>
        <taxon>Solanales</taxon>
        <taxon>Solanaceae</taxon>
        <taxon>Solanoideae</taxon>
        <taxon>Solaneae</taxon>
        <taxon>Solanum</taxon>
    </lineage>
</organism>
<dbReference type="EMBL" id="GEDG01015224">
    <property type="protein sequence ID" value="JAP23668.1"/>
    <property type="molecule type" value="Transcribed_RNA"/>
</dbReference>
<proteinExistence type="predicted"/>
<evidence type="ECO:0000313" key="1">
    <source>
        <dbReference type="EMBL" id="JAP21302.1"/>
    </source>
</evidence>
<dbReference type="AlphaFoldDB" id="A0A0V0HNZ9"/>
<dbReference type="EMBL" id="GEDG01017848">
    <property type="protein sequence ID" value="JAP21302.1"/>
    <property type="molecule type" value="Transcribed_RNA"/>
</dbReference>
<reference evidence="1" key="1">
    <citation type="submission" date="2015-12" db="EMBL/GenBank/DDBJ databases">
        <title>Gene expression during late stages of embryo sac development: a critical building block for successful pollen-pistil interactions.</title>
        <authorList>
            <person name="Liu Y."/>
            <person name="Joly V."/>
            <person name="Sabar M."/>
            <person name="Matton D.P."/>
        </authorList>
    </citation>
    <scope>NUCLEOTIDE SEQUENCE</scope>
</reference>
<feature type="non-terminal residue" evidence="1">
    <location>
        <position position="1"/>
    </location>
</feature>
<dbReference type="EMBL" id="GEDG01016121">
    <property type="protein sequence ID" value="JAP22843.1"/>
    <property type="molecule type" value="Transcribed_RNA"/>
</dbReference>
<name>A0A0V0HNZ9_SOLCH</name>
<protein>
    <submittedName>
        <fullName evidence="1">Putative ovule protein</fullName>
    </submittedName>
</protein>